<dbReference type="GO" id="GO:0016747">
    <property type="term" value="F:acyltransferase activity, transferring groups other than amino-acyl groups"/>
    <property type="evidence" value="ECO:0007669"/>
    <property type="project" value="InterPro"/>
</dbReference>
<protein>
    <recommendedName>
        <fullName evidence="1">N-acetyltransferase domain-containing protein</fullName>
    </recommendedName>
</protein>
<proteinExistence type="predicted"/>
<dbReference type="InterPro" id="IPR016181">
    <property type="entry name" value="Acyl_CoA_acyltransferase"/>
</dbReference>
<evidence type="ECO:0000313" key="3">
    <source>
        <dbReference type="Proteomes" id="UP000033067"/>
    </source>
</evidence>
<gene>
    <name evidence="2" type="ORF">WQ53_04315</name>
</gene>
<sequence length="174" mass="19880">MNAVIREPDYRQLLQVRRIGPGDLASYRTLRRDSLAGARHLAEPEVLREIGTAPDGLPGLFEQYEDVDTRLWGVFDRSRLVGVLGLSRGLETAHLWGAYVLPRYRGTPVSRLLMETAIACSAIEWKVDRLSARFASSNLQARRFLERFGFDRIDRGSRASVDFDDRLVWMTRDV</sequence>
<dbReference type="RefSeq" id="WP_052630751.1">
    <property type="nucleotide sequence ID" value="NZ_CP011144.1"/>
</dbReference>
<dbReference type="Pfam" id="PF00583">
    <property type="entry name" value="Acetyltransf_1"/>
    <property type="match status" value="1"/>
</dbReference>
<dbReference type="KEGG" id="psuw:WQ53_04315"/>
<evidence type="ECO:0000313" key="2">
    <source>
        <dbReference type="EMBL" id="AKC86110.1"/>
    </source>
</evidence>
<dbReference type="PROSITE" id="PS51186">
    <property type="entry name" value="GNAT"/>
    <property type="match status" value="1"/>
</dbReference>
<accession>A0A0E3UMK2</accession>
<dbReference type="Gene3D" id="3.40.630.30">
    <property type="match status" value="1"/>
</dbReference>
<dbReference type="Proteomes" id="UP000033067">
    <property type="component" value="Chromosome"/>
</dbReference>
<reference evidence="2 3" key="1">
    <citation type="journal article" date="2015" name="Genome Announc.">
        <title>Complete Genome Sequence of Pseudoxanthomonas suwonensis Strain J1, a Cellulose-Degrading Bacterium Isolated from Leaf- and Wood-Enriched Soil.</title>
        <authorList>
            <person name="Hou L."/>
            <person name="Jiang J."/>
            <person name="Xu Z."/>
            <person name="Zhou Y."/>
            <person name="Leung F.C."/>
        </authorList>
    </citation>
    <scope>NUCLEOTIDE SEQUENCE [LARGE SCALE GENOMIC DNA]</scope>
    <source>
        <strain evidence="2 3">J1</strain>
    </source>
</reference>
<organism evidence="2 3">
    <name type="scientific">Pseudoxanthomonas suwonensis</name>
    <dbReference type="NCBI Taxonomy" id="314722"/>
    <lineage>
        <taxon>Bacteria</taxon>
        <taxon>Pseudomonadati</taxon>
        <taxon>Pseudomonadota</taxon>
        <taxon>Gammaproteobacteria</taxon>
        <taxon>Lysobacterales</taxon>
        <taxon>Lysobacteraceae</taxon>
        <taxon>Pseudoxanthomonas</taxon>
    </lineage>
</organism>
<dbReference type="EMBL" id="CP011144">
    <property type="protein sequence ID" value="AKC86110.1"/>
    <property type="molecule type" value="Genomic_DNA"/>
</dbReference>
<dbReference type="PATRIC" id="fig|314722.6.peg.903"/>
<dbReference type="SUPFAM" id="SSF55729">
    <property type="entry name" value="Acyl-CoA N-acyltransferases (Nat)"/>
    <property type="match status" value="1"/>
</dbReference>
<feature type="domain" description="N-acetyltransferase" evidence="1">
    <location>
        <begin position="14"/>
        <end position="174"/>
    </location>
</feature>
<dbReference type="AlphaFoldDB" id="A0A0E3UMK2"/>
<dbReference type="InterPro" id="IPR000182">
    <property type="entry name" value="GNAT_dom"/>
</dbReference>
<evidence type="ECO:0000259" key="1">
    <source>
        <dbReference type="PROSITE" id="PS51186"/>
    </source>
</evidence>
<name>A0A0E3UMK2_9GAMM</name>
<keyword evidence="3" id="KW-1185">Reference proteome</keyword>
<dbReference type="OrthoDB" id="336415at2"/>